<dbReference type="RefSeq" id="WP_147712282.1">
    <property type="nucleotide sequence ID" value="NZ_VKAD01000001.1"/>
</dbReference>
<dbReference type="GO" id="GO:1990961">
    <property type="term" value="P:xenobiotic detoxification by transmembrane export across the plasma membrane"/>
    <property type="evidence" value="ECO:0007669"/>
    <property type="project" value="UniProtKB-ARBA"/>
</dbReference>
<evidence type="ECO:0000313" key="12">
    <source>
        <dbReference type="Proteomes" id="UP000321764"/>
    </source>
</evidence>
<evidence type="ECO:0000313" key="11">
    <source>
        <dbReference type="EMBL" id="TXR53160.1"/>
    </source>
</evidence>
<evidence type="ECO:0000256" key="2">
    <source>
        <dbReference type="ARBA" id="ARBA00022448"/>
    </source>
</evidence>
<accession>A0A5C8Z8C3</accession>
<proteinExistence type="inferred from homology"/>
<comment type="subcellular location">
    <subcellularLocation>
        <location evidence="1 9">Cell membrane</location>
        <topology evidence="1 9">Multi-pass membrane protein</topology>
    </subcellularLocation>
</comment>
<feature type="transmembrane region" description="Helical" evidence="10">
    <location>
        <begin position="57"/>
        <end position="78"/>
    </location>
</feature>
<evidence type="ECO:0000256" key="5">
    <source>
        <dbReference type="ARBA" id="ARBA00022989"/>
    </source>
</evidence>
<evidence type="ECO:0000256" key="8">
    <source>
        <dbReference type="ARBA" id="ARBA00039168"/>
    </source>
</evidence>
<dbReference type="PANTHER" id="PTHR30561">
    <property type="entry name" value="SMR FAMILY PROTON-DEPENDENT DRUG EFFLUX TRANSPORTER SUGE"/>
    <property type="match status" value="1"/>
</dbReference>
<dbReference type="InterPro" id="IPR000390">
    <property type="entry name" value="Small_drug/metabolite_transptr"/>
</dbReference>
<evidence type="ECO:0000256" key="10">
    <source>
        <dbReference type="SAM" id="Phobius"/>
    </source>
</evidence>
<keyword evidence="3" id="KW-1003">Cell membrane</keyword>
<feature type="transmembrane region" description="Helical" evidence="10">
    <location>
        <begin position="29"/>
        <end position="50"/>
    </location>
</feature>
<comment type="similarity">
    <text evidence="7">Belongs to the drug/metabolite transporter (DMT) superfamily. Small multidrug resistance (SMR) (TC 2.A.7.1) family. Gdx/SugE subfamily.</text>
</comment>
<dbReference type="FunFam" id="1.10.3730.20:FF:000001">
    <property type="entry name" value="Quaternary ammonium compound resistance transporter SugE"/>
    <property type="match status" value="1"/>
</dbReference>
<evidence type="ECO:0000256" key="4">
    <source>
        <dbReference type="ARBA" id="ARBA00022692"/>
    </source>
</evidence>
<sequence>MGWIYLAIAGFFEFFWAIGLKQSDGFSKFWPSVITAVLIVASLFLLSLAMRTIPIGTAYAVWSGIGAALLAIYGITFLNESASLLRIACILMIIGGVAGLKFLAH</sequence>
<evidence type="ECO:0000256" key="3">
    <source>
        <dbReference type="ARBA" id="ARBA00022475"/>
    </source>
</evidence>
<gene>
    <name evidence="11" type="ORF">FME95_00885</name>
</gene>
<comment type="caution">
    <text evidence="11">The sequence shown here is derived from an EMBL/GenBank/DDBJ whole genome shotgun (WGS) entry which is preliminary data.</text>
</comment>
<dbReference type="Proteomes" id="UP000321764">
    <property type="component" value="Unassembled WGS sequence"/>
</dbReference>
<dbReference type="InterPro" id="IPR037185">
    <property type="entry name" value="EmrE-like"/>
</dbReference>
<dbReference type="GO" id="GO:0022857">
    <property type="term" value="F:transmembrane transporter activity"/>
    <property type="evidence" value="ECO:0007669"/>
    <property type="project" value="InterPro"/>
</dbReference>
<dbReference type="AlphaFoldDB" id="A0A5C8Z8C3"/>
<evidence type="ECO:0000256" key="9">
    <source>
        <dbReference type="RuleBase" id="RU003942"/>
    </source>
</evidence>
<dbReference type="Gene3D" id="1.10.3730.20">
    <property type="match status" value="1"/>
</dbReference>
<keyword evidence="2" id="KW-0813">Transport</keyword>
<dbReference type="EMBL" id="VKAD01000001">
    <property type="protein sequence ID" value="TXR53160.1"/>
    <property type="molecule type" value="Genomic_DNA"/>
</dbReference>
<evidence type="ECO:0000256" key="6">
    <source>
        <dbReference type="ARBA" id="ARBA00023136"/>
    </source>
</evidence>
<dbReference type="GO" id="GO:0005886">
    <property type="term" value="C:plasma membrane"/>
    <property type="evidence" value="ECO:0007669"/>
    <property type="project" value="UniProtKB-SubCell"/>
</dbReference>
<evidence type="ECO:0000256" key="1">
    <source>
        <dbReference type="ARBA" id="ARBA00004651"/>
    </source>
</evidence>
<keyword evidence="6 10" id="KW-0472">Membrane</keyword>
<feature type="transmembrane region" description="Helical" evidence="10">
    <location>
        <begin position="84"/>
        <end position="104"/>
    </location>
</feature>
<keyword evidence="12" id="KW-1185">Reference proteome</keyword>
<protein>
    <recommendedName>
        <fullName evidence="8">Guanidinium exporter</fullName>
    </recommendedName>
</protein>
<dbReference type="OrthoDB" id="9808638at2"/>
<keyword evidence="4 9" id="KW-0812">Transmembrane</keyword>
<reference evidence="11 12" key="1">
    <citation type="submission" date="2019-07" db="EMBL/GenBank/DDBJ databases">
        <title>Reinekea sp. strain SSH23 genome sequencing and assembly.</title>
        <authorList>
            <person name="Kim I."/>
        </authorList>
    </citation>
    <scope>NUCLEOTIDE SEQUENCE [LARGE SCALE GENOMIC DNA]</scope>
    <source>
        <strain evidence="11 12">SSH23</strain>
    </source>
</reference>
<dbReference type="PANTHER" id="PTHR30561:SF0">
    <property type="entry name" value="GUANIDINIUM EXPORTER"/>
    <property type="match status" value="1"/>
</dbReference>
<dbReference type="InterPro" id="IPR045324">
    <property type="entry name" value="Small_multidrug_res"/>
</dbReference>
<name>A0A5C8Z8C3_9GAMM</name>
<dbReference type="SUPFAM" id="SSF103481">
    <property type="entry name" value="Multidrug resistance efflux transporter EmrE"/>
    <property type="match status" value="1"/>
</dbReference>
<keyword evidence="5 10" id="KW-1133">Transmembrane helix</keyword>
<dbReference type="Pfam" id="PF00893">
    <property type="entry name" value="Multi_Drug_Res"/>
    <property type="match status" value="1"/>
</dbReference>
<organism evidence="11 12">
    <name type="scientific">Reinekea thalattae</name>
    <dbReference type="NCBI Taxonomy" id="2593301"/>
    <lineage>
        <taxon>Bacteria</taxon>
        <taxon>Pseudomonadati</taxon>
        <taxon>Pseudomonadota</taxon>
        <taxon>Gammaproteobacteria</taxon>
        <taxon>Oceanospirillales</taxon>
        <taxon>Saccharospirillaceae</taxon>
        <taxon>Reinekea</taxon>
    </lineage>
</organism>
<evidence type="ECO:0000256" key="7">
    <source>
        <dbReference type="ARBA" id="ARBA00038151"/>
    </source>
</evidence>